<keyword evidence="1" id="KW-0812">Transmembrane</keyword>
<sequence length="112" mass="12101">MKSTIITTLIILLLSGCTSMQPLSEGMPKSQFGNDLKVGDYISIVTNDGETFEFEISLVDSEEVHGEGVAIKISDITEIKKREFSLSKSSGLVATIWVGLSIIVLGYLGVVF</sequence>
<reference evidence="3" key="1">
    <citation type="journal article" date="2014" name="Int. J. Syst. Evol. Microbiol.">
        <title>Complete genome sequence of Corynebacterium casei LMG S-19264T (=DSM 44701T), isolated from a smear-ripened cheese.</title>
        <authorList>
            <consortium name="US DOE Joint Genome Institute (JGI-PGF)"/>
            <person name="Walter F."/>
            <person name="Albersmeier A."/>
            <person name="Kalinowski J."/>
            <person name="Ruckert C."/>
        </authorList>
    </citation>
    <scope>NUCLEOTIDE SEQUENCE</scope>
    <source>
        <strain evidence="3">JCM 30804</strain>
    </source>
</reference>
<evidence type="ECO:0000313" key="3">
    <source>
        <dbReference type="EMBL" id="GGI89255.1"/>
    </source>
</evidence>
<keyword evidence="1" id="KW-0472">Membrane</keyword>
<gene>
    <name evidence="3" type="ORF">GCM10009332_28310</name>
</gene>
<evidence type="ECO:0000313" key="4">
    <source>
        <dbReference type="Proteomes" id="UP000613743"/>
    </source>
</evidence>
<name>A0A917JXT0_9GAMM</name>
<accession>A0A917JXT0</accession>
<keyword evidence="4" id="KW-1185">Reference proteome</keyword>
<dbReference type="PROSITE" id="PS51257">
    <property type="entry name" value="PROKAR_LIPOPROTEIN"/>
    <property type="match status" value="1"/>
</dbReference>
<feature type="signal peptide" evidence="2">
    <location>
        <begin position="1"/>
        <end position="20"/>
    </location>
</feature>
<dbReference type="AlphaFoldDB" id="A0A917JXT0"/>
<proteinExistence type="predicted"/>
<keyword evidence="1" id="KW-1133">Transmembrane helix</keyword>
<organism evidence="3 4">
    <name type="scientific">Shewanella gelidii</name>
    <dbReference type="NCBI Taxonomy" id="1642821"/>
    <lineage>
        <taxon>Bacteria</taxon>
        <taxon>Pseudomonadati</taxon>
        <taxon>Pseudomonadota</taxon>
        <taxon>Gammaproteobacteria</taxon>
        <taxon>Alteromonadales</taxon>
        <taxon>Shewanellaceae</taxon>
        <taxon>Shewanella</taxon>
    </lineage>
</organism>
<keyword evidence="2" id="KW-0732">Signal</keyword>
<comment type="caution">
    <text evidence="3">The sequence shown here is derived from an EMBL/GenBank/DDBJ whole genome shotgun (WGS) entry which is preliminary data.</text>
</comment>
<feature type="chain" id="PRO_5037594909" evidence="2">
    <location>
        <begin position="21"/>
        <end position="112"/>
    </location>
</feature>
<feature type="transmembrane region" description="Helical" evidence="1">
    <location>
        <begin position="91"/>
        <end position="110"/>
    </location>
</feature>
<reference evidence="3" key="2">
    <citation type="submission" date="2020-09" db="EMBL/GenBank/DDBJ databases">
        <authorList>
            <person name="Sun Q."/>
            <person name="Ohkuma M."/>
        </authorList>
    </citation>
    <scope>NUCLEOTIDE SEQUENCE</scope>
    <source>
        <strain evidence="3">JCM 30804</strain>
    </source>
</reference>
<evidence type="ECO:0000256" key="2">
    <source>
        <dbReference type="SAM" id="SignalP"/>
    </source>
</evidence>
<evidence type="ECO:0000256" key="1">
    <source>
        <dbReference type="SAM" id="Phobius"/>
    </source>
</evidence>
<protein>
    <submittedName>
        <fullName evidence="3">Uncharacterized protein</fullName>
    </submittedName>
</protein>
<dbReference type="Proteomes" id="UP000613743">
    <property type="component" value="Unassembled WGS sequence"/>
</dbReference>
<dbReference type="RefSeq" id="WP_188922096.1">
    <property type="nucleotide sequence ID" value="NZ_BMPZ01000009.1"/>
</dbReference>
<dbReference type="EMBL" id="BMPZ01000009">
    <property type="protein sequence ID" value="GGI89255.1"/>
    <property type="molecule type" value="Genomic_DNA"/>
</dbReference>